<evidence type="ECO:0000313" key="7">
    <source>
        <dbReference type="Proteomes" id="UP000523863"/>
    </source>
</evidence>
<dbReference type="GO" id="GO:0005886">
    <property type="term" value="C:plasma membrane"/>
    <property type="evidence" value="ECO:0007669"/>
    <property type="project" value="UniProtKB-ARBA"/>
</dbReference>
<evidence type="ECO:0000256" key="1">
    <source>
        <dbReference type="ARBA" id="ARBA00004141"/>
    </source>
</evidence>
<dbReference type="AlphaFoldDB" id="A0A7W8YAA8"/>
<protein>
    <submittedName>
        <fullName evidence="6">Biotin transport system permease protein</fullName>
    </submittedName>
</protein>
<evidence type="ECO:0000256" key="5">
    <source>
        <dbReference type="SAM" id="Phobius"/>
    </source>
</evidence>
<feature type="transmembrane region" description="Helical" evidence="5">
    <location>
        <begin position="74"/>
        <end position="89"/>
    </location>
</feature>
<feature type="transmembrane region" description="Helical" evidence="5">
    <location>
        <begin position="21"/>
        <end position="38"/>
    </location>
</feature>
<keyword evidence="3 5" id="KW-1133">Transmembrane helix</keyword>
<feature type="transmembrane region" description="Helical" evidence="5">
    <location>
        <begin position="135"/>
        <end position="157"/>
    </location>
</feature>
<feature type="transmembrane region" description="Helical" evidence="5">
    <location>
        <begin position="44"/>
        <end position="62"/>
    </location>
</feature>
<proteinExistence type="predicted"/>
<dbReference type="RefSeq" id="WP_183641028.1">
    <property type="nucleotide sequence ID" value="NZ_JACHBL010000001.1"/>
</dbReference>
<reference evidence="6 7" key="1">
    <citation type="submission" date="2020-08" db="EMBL/GenBank/DDBJ databases">
        <title>Sequencing the genomes of 1000 actinobacteria strains.</title>
        <authorList>
            <person name="Klenk H.-P."/>
        </authorList>
    </citation>
    <scope>NUCLEOTIDE SEQUENCE [LARGE SCALE GENOMIC DNA]</scope>
    <source>
        <strain evidence="6 7">DSM 23694</strain>
    </source>
</reference>
<accession>A0A7W8YAA8</accession>
<comment type="subcellular location">
    <subcellularLocation>
        <location evidence="1">Membrane</location>
        <topology evidence="1">Multi-pass membrane protein</topology>
    </subcellularLocation>
</comment>
<keyword evidence="2 5" id="KW-0812">Transmembrane</keyword>
<evidence type="ECO:0000313" key="6">
    <source>
        <dbReference type="EMBL" id="MBB5597836.1"/>
    </source>
</evidence>
<feature type="transmembrane region" description="Helical" evidence="5">
    <location>
        <begin position="95"/>
        <end position="114"/>
    </location>
</feature>
<evidence type="ECO:0000256" key="2">
    <source>
        <dbReference type="ARBA" id="ARBA00022692"/>
    </source>
</evidence>
<evidence type="ECO:0000256" key="4">
    <source>
        <dbReference type="ARBA" id="ARBA00023136"/>
    </source>
</evidence>
<sequence length="208" mass="23076">MRGNAMKIGLFVPGNSVVHRAPLWHKYVFVLGVGVLLLVWRNPWVSLALVVLSYVFFALAGSRIRRSWWVPMRALWWIFVLLGIYQWWLNGWQDVIMVLGTMIAAMHWARLLVLTTPLSELMEGLERVLSPLRYVGLRPAVFSLAIAIMIRSIPMIIGAAQDTVDAANARGLGKNPIALAAPTIITTIATARTTGDALAARGILESDY</sequence>
<dbReference type="CDD" id="cd16914">
    <property type="entry name" value="EcfT"/>
    <property type="match status" value="1"/>
</dbReference>
<name>A0A7W8YAA8_9MICC</name>
<dbReference type="EMBL" id="JACHBL010000001">
    <property type="protein sequence ID" value="MBB5597836.1"/>
    <property type="molecule type" value="Genomic_DNA"/>
</dbReference>
<dbReference type="Pfam" id="PF02361">
    <property type="entry name" value="CbiQ"/>
    <property type="match status" value="1"/>
</dbReference>
<keyword evidence="7" id="KW-1185">Reference proteome</keyword>
<evidence type="ECO:0000256" key="3">
    <source>
        <dbReference type="ARBA" id="ARBA00022989"/>
    </source>
</evidence>
<dbReference type="Proteomes" id="UP000523863">
    <property type="component" value="Unassembled WGS sequence"/>
</dbReference>
<keyword evidence="4 5" id="KW-0472">Membrane</keyword>
<dbReference type="InterPro" id="IPR003339">
    <property type="entry name" value="ABC/ECF_trnsptr_transmembrane"/>
</dbReference>
<gene>
    <name evidence="6" type="ORF">BKA12_000916</name>
</gene>
<comment type="caution">
    <text evidence="6">The sequence shown here is derived from an EMBL/GenBank/DDBJ whole genome shotgun (WGS) entry which is preliminary data.</text>
</comment>
<organism evidence="6 7">
    <name type="scientific">Neomicrococcus lactis</name>
    <dbReference type="NCBI Taxonomy" id="732241"/>
    <lineage>
        <taxon>Bacteria</taxon>
        <taxon>Bacillati</taxon>
        <taxon>Actinomycetota</taxon>
        <taxon>Actinomycetes</taxon>
        <taxon>Micrococcales</taxon>
        <taxon>Micrococcaceae</taxon>
        <taxon>Neomicrococcus</taxon>
    </lineage>
</organism>